<dbReference type="InterPro" id="IPR050764">
    <property type="entry name" value="CbbQ/NirQ/NorQ/GpvN"/>
</dbReference>
<dbReference type="PANTHER" id="PTHR42759">
    <property type="entry name" value="MOXR FAMILY PROTEIN"/>
    <property type="match status" value="1"/>
</dbReference>
<keyword evidence="1" id="KW-0547">Nucleotide-binding</keyword>
<evidence type="ECO:0000256" key="3">
    <source>
        <dbReference type="ARBA" id="ARBA00061607"/>
    </source>
</evidence>
<dbReference type="SMART" id="SM00382">
    <property type="entry name" value="AAA"/>
    <property type="match status" value="1"/>
</dbReference>
<dbReference type="InterPro" id="IPR003593">
    <property type="entry name" value="AAA+_ATPase"/>
</dbReference>
<feature type="domain" description="AAA+ ATPase" evidence="4">
    <location>
        <begin position="62"/>
        <end position="203"/>
    </location>
</feature>
<evidence type="ECO:0000313" key="6">
    <source>
        <dbReference type="Proteomes" id="UP000280307"/>
    </source>
</evidence>
<organism evidence="5 6">
    <name type="scientific">Candidatus Viridilinea halotolerans</name>
    <dbReference type="NCBI Taxonomy" id="2491704"/>
    <lineage>
        <taxon>Bacteria</taxon>
        <taxon>Bacillati</taxon>
        <taxon>Chloroflexota</taxon>
        <taxon>Chloroflexia</taxon>
        <taxon>Chloroflexales</taxon>
        <taxon>Chloroflexineae</taxon>
        <taxon>Oscillochloridaceae</taxon>
        <taxon>Candidatus Viridilinea</taxon>
    </lineage>
</organism>
<evidence type="ECO:0000256" key="2">
    <source>
        <dbReference type="ARBA" id="ARBA00022840"/>
    </source>
</evidence>
<reference evidence="5 6" key="1">
    <citation type="submission" date="2018-12" db="EMBL/GenBank/DDBJ databases">
        <title>Genome Sequence of Candidatus Viridilinea halotolerans isolated from saline sulfide-rich spring.</title>
        <authorList>
            <person name="Grouzdev D.S."/>
            <person name="Burganskaya E.I."/>
            <person name="Krutkina M.S."/>
            <person name="Sukhacheva M.V."/>
            <person name="Gorlenko V.M."/>
        </authorList>
    </citation>
    <scope>NUCLEOTIDE SEQUENCE [LARGE SCALE GENOMIC DNA]</scope>
    <source>
        <strain evidence="5">Chok-6</strain>
    </source>
</reference>
<dbReference type="InterPro" id="IPR011703">
    <property type="entry name" value="ATPase_AAA-3"/>
</dbReference>
<dbReference type="InterPro" id="IPR041628">
    <property type="entry name" value="ChlI/MoxR_AAA_lid"/>
</dbReference>
<evidence type="ECO:0000313" key="5">
    <source>
        <dbReference type="EMBL" id="RRR70703.1"/>
    </source>
</evidence>
<protein>
    <submittedName>
        <fullName evidence="5">MoxR family ATPase</fullName>
    </submittedName>
</protein>
<evidence type="ECO:0000259" key="4">
    <source>
        <dbReference type="SMART" id="SM00382"/>
    </source>
</evidence>
<evidence type="ECO:0000256" key="1">
    <source>
        <dbReference type="ARBA" id="ARBA00022741"/>
    </source>
</evidence>
<keyword evidence="2" id="KW-0067">ATP-binding</keyword>
<dbReference type="AlphaFoldDB" id="A0A426TXY7"/>
<dbReference type="Gene3D" id="3.40.50.300">
    <property type="entry name" value="P-loop containing nucleotide triphosphate hydrolases"/>
    <property type="match status" value="1"/>
</dbReference>
<dbReference type="GO" id="GO:0016887">
    <property type="term" value="F:ATP hydrolysis activity"/>
    <property type="evidence" value="ECO:0007669"/>
    <property type="project" value="InterPro"/>
</dbReference>
<dbReference type="CDD" id="cd00009">
    <property type="entry name" value="AAA"/>
    <property type="match status" value="1"/>
</dbReference>
<dbReference type="FunFam" id="3.40.50.300:FF:000640">
    <property type="entry name" value="MoxR family ATPase"/>
    <property type="match status" value="1"/>
</dbReference>
<dbReference type="GO" id="GO:0005524">
    <property type="term" value="F:ATP binding"/>
    <property type="evidence" value="ECO:0007669"/>
    <property type="project" value="UniProtKB-KW"/>
</dbReference>
<name>A0A426TXY7_9CHLR</name>
<comment type="similarity">
    <text evidence="3">Belongs to the MoxR family.</text>
</comment>
<dbReference type="Gene3D" id="1.10.8.80">
    <property type="entry name" value="Magnesium chelatase subunit I, C-Terminal domain"/>
    <property type="match status" value="1"/>
</dbReference>
<gene>
    <name evidence="5" type="ORF">EI684_12855</name>
</gene>
<dbReference type="Proteomes" id="UP000280307">
    <property type="component" value="Unassembled WGS sequence"/>
</dbReference>
<accession>A0A426TXY7</accession>
<dbReference type="EMBL" id="RSAS01000502">
    <property type="protein sequence ID" value="RRR70703.1"/>
    <property type="molecule type" value="Genomic_DNA"/>
</dbReference>
<proteinExistence type="inferred from homology"/>
<dbReference type="InterPro" id="IPR027417">
    <property type="entry name" value="P-loop_NTPase"/>
</dbReference>
<dbReference type="Pfam" id="PF17863">
    <property type="entry name" value="AAA_lid_2"/>
    <property type="match status" value="1"/>
</dbReference>
<sequence>MRKVLPPCRPWYTPCSNRAGQRWEACVLEAVKSFAERIFQNVEQVIIGKRQALELVLVALLCRGHVLLEDVPGTGKTVLAKSIARSIGSSFKRIQFTPDLLPSDVTGVSIFNQQSREFEFRPGPVCAQIVLADEINRATPKTQSALLEAMEERQITVDGATYGLPAPFIVLATQNPIEYEGTFPLPEAQLDRFLLRLHLGYPERQDEIAILRRQRQAHPLDALPVVAEIDELLQLQQTIKAVYVDELLEEYIVALTTATRHHEDVYLGASTRGALALYRTAQAWAAIHGHDFVSPDDVKGLAFAVLGHRMIINPAARIRNVTPQAVVEEIMQGVAVPGARAGRGRT</sequence>
<comment type="caution">
    <text evidence="5">The sequence shown here is derived from an EMBL/GenBank/DDBJ whole genome shotgun (WGS) entry which is preliminary data.</text>
</comment>
<dbReference type="SUPFAM" id="SSF52540">
    <property type="entry name" value="P-loop containing nucleoside triphosphate hydrolases"/>
    <property type="match status" value="1"/>
</dbReference>
<dbReference type="Pfam" id="PF07726">
    <property type="entry name" value="AAA_3"/>
    <property type="match status" value="1"/>
</dbReference>
<dbReference type="PANTHER" id="PTHR42759:SF5">
    <property type="entry name" value="METHANOL DEHYDROGENASE REGULATOR"/>
    <property type="match status" value="1"/>
</dbReference>
<dbReference type="PIRSF" id="PIRSF002849">
    <property type="entry name" value="AAA_ATPase_chaperone_MoxR_prd"/>
    <property type="match status" value="1"/>
</dbReference>